<evidence type="ECO:0000259" key="9">
    <source>
        <dbReference type="SMART" id="SM00095"/>
    </source>
</evidence>
<dbReference type="NCBIfam" id="TIGR02962">
    <property type="entry name" value="hdxy_isourate"/>
    <property type="match status" value="1"/>
</dbReference>
<reference evidence="10" key="1">
    <citation type="submission" date="2019-10" db="EMBL/GenBank/DDBJ databases">
        <authorList>
            <consortium name="DOE Joint Genome Institute"/>
            <person name="Kuo A."/>
            <person name="Miyauchi S."/>
            <person name="Kiss E."/>
            <person name="Drula E."/>
            <person name="Kohler A."/>
            <person name="Sanchez-Garcia M."/>
            <person name="Andreopoulos B."/>
            <person name="Barry K.W."/>
            <person name="Bonito G."/>
            <person name="Buee M."/>
            <person name="Carver A."/>
            <person name="Chen C."/>
            <person name="Cichocki N."/>
            <person name="Clum A."/>
            <person name="Culley D."/>
            <person name="Crous P.W."/>
            <person name="Fauchery L."/>
            <person name="Girlanda M."/>
            <person name="Hayes R."/>
            <person name="Keri Z."/>
            <person name="LaButti K."/>
            <person name="Lipzen A."/>
            <person name="Lombard V."/>
            <person name="Magnuson J."/>
            <person name="Maillard F."/>
            <person name="Morin E."/>
            <person name="Murat C."/>
            <person name="Nolan M."/>
            <person name="Ohm R."/>
            <person name="Pangilinan J."/>
            <person name="Pereira M."/>
            <person name="Perotto S."/>
            <person name="Peter M."/>
            <person name="Riley R."/>
            <person name="Sitrit Y."/>
            <person name="Stielow B."/>
            <person name="Szollosi G."/>
            <person name="Zifcakova L."/>
            <person name="Stursova M."/>
            <person name="Spatafora J.W."/>
            <person name="Tedersoo L."/>
            <person name="Vaario L.-M."/>
            <person name="Yamada A."/>
            <person name="Yan M."/>
            <person name="Wang P."/>
            <person name="Xu J."/>
            <person name="Bruns T."/>
            <person name="Baldrian P."/>
            <person name="Vilgalys R."/>
            <person name="Henrissat B."/>
            <person name="Grigoriev I.V."/>
            <person name="Hibbett D."/>
            <person name="Nagy L.G."/>
            <person name="Martin F.M."/>
        </authorList>
    </citation>
    <scope>NUCLEOTIDE SEQUENCE</scope>
    <source>
        <strain evidence="10">Prilba</strain>
    </source>
</reference>
<keyword evidence="6 8" id="KW-0378">Hydrolase</keyword>
<feature type="domain" description="Transthyretin/hydroxyisourate hydrolase" evidence="9">
    <location>
        <begin position="1"/>
        <end position="124"/>
    </location>
</feature>
<comment type="catalytic activity">
    <reaction evidence="1 8">
        <text>5-hydroxyisourate + H2O = 5-hydroxy-2-oxo-4-ureido-2,5-dihydro-1H-imidazole-5-carboxylate + H(+)</text>
        <dbReference type="Rhea" id="RHEA:23736"/>
        <dbReference type="ChEBI" id="CHEBI:15377"/>
        <dbReference type="ChEBI" id="CHEBI:15378"/>
        <dbReference type="ChEBI" id="CHEBI:18072"/>
        <dbReference type="ChEBI" id="CHEBI:58639"/>
        <dbReference type="EC" id="3.5.2.17"/>
    </reaction>
</comment>
<evidence type="ECO:0000256" key="4">
    <source>
        <dbReference type="ARBA" id="ARBA00011881"/>
    </source>
</evidence>
<feature type="binding site" evidence="7">
    <location>
        <position position="51"/>
    </location>
    <ligand>
        <name>substrate</name>
    </ligand>
</feature>
<evidence type="ECO:0000313" key="10">
    <source>
        <dbReference type="EMBL" id="KAF8482038.1"/>
    </source>
</evidence>
<dbReference type="AlphaFoldDB" id="A0A9P5MYS1"/>
<evidence type="ECO:0000256" key="7">
    <source>
        <dbReference type="PIRSR" id="PIRSR600895-51"/>
    </source>
</evidence>
<dbReference type="PRINTS" id="PR00189">
    <property type="entry name" value="TRNSTHYRETIN"/>
</dbReference>
<dbReference type="SMART" id="SM00095">
    <property type="entry name" value="TR_THY"/>
    <property type="match status" value="1"/>
</dbReference>
<dbReference type="PROSITE" id="PS00768">
    <property type="entry name" value="TRANSTHYRETIN_1"/>
    <property type="match status" value="1"/>
</dbReference>
<dbReference type="PANTHER" id="PTHR10395">
    <property type="entry name" value="URICASE AND TRANSTHYRETIN-RELATED"/>
    <property type="match status" value="1"/>
</dbReference>
<evidence type="ECO:0000256" key="8">
    <source>
        <dbReference type="RuleBase" id="RU361270"/>
    </source>
</evidence>
<evidence type="ECO:0000256" key="6">
    <source>
        <dbReference type="ARBA" id="ARBA00022801"/>
    </source>
</evidence>
<protein>
    <recommendedName>
        <fullName evidence="8">5-hydroxyisourate hydrolase</fullName>
        <shortName evidence="8">HIU hydrolase</shortName>
        <shortName evidence="8">HIUHase</shortName>
        <ecNumber evidence="8">3.5.2.17</ecNumber>
    </recommendedName>
</protein>
<dbReference type="Proteomes" id="UP000759537">
    <property type="component" value="Unassembled WGS sequence"/>
</dbReference>
<dbReference type="InterPro" id="IPR023419">
    <property type="entry name" value="Transthyretin_CS"/>
</dbReference>
<dbReference type="EC" id="3.5.2.17" evidence="8"/>
<gene>
    <name evidence="10" type="ORF">DFH94DRAFT_418288</name>
</gene>
<comment type="caution">
    <text evidence="10">The sequence shown here is derived from an EMBL/GenBank/DDBJ whole genome shotgun (WGS) entry which is preliminary data.</text>
</comment>
<feature type="binding site" evidence="7">
    <location>
        <position position="122"/>
    </location>
    <ligand>
        <name>substrate</name>
    </ligand>
</feature>
<dbReference type="OrthoDB" id="10265230at2759"/>
<comment type="function">
    <text evidence="2">Catalyzes the hydrolysis of 5-hydroxyisourate (HIU) to 2-oxo-4-hydroxy-4-carboxy-5-ureidoimidazoline (OHCU).</text>
</comment>
<dbReference type="InterPro" id="IPR000895">
    <property type="entry name" value="Transthyretin/HIU_hydrolase"/>
</dbReference>
<dbReference type="Gene3D" id="2.60.40.180">
    <property type="entry name" value="Transthyretin/hydroxyisourate hydrolase domain"/>
    <property type="match status" value="1"/>
</dbReference>
<dbReference type="EMBL" id="WHVB01000006">
    <property type="protein sequence ID" value="KAF8482038.1"/>
    <property type="molecule type" value="Genomic_DNA"/>
</dbReference>
<evidence type="ECO:0000313" key="11">
    <source>
        <dbReference type="Proteomes" id="UP000759537"/>
    </source>
</evidence>
<accession>A0A9P5MYS1</accession>
<evidence type="ECO:0000256" key="1">
    <source>
        <dbReference type="ARBA" id="ARBA00001043"/>
    </source>
</evidence>
<keyword evidence="5 8" id="KW-0659">Purine metabolism</keyword>
<sequence length="125" mass="13725">MPSSPITCHILDSSIGKPAPGVGVSLQVRQASATPETWRSLAKGVTNAHGRCNNLLSSDEVAPDVKLEAGGLYKIVFETKDYFDKAGKTTFYPWVEIPFTVTHPDEHYHIPLLISPFSYTTYRGS</sequence>
<evidence type="ECO:0000256" key="2">
    <source>
        <dbReference type="ARBA" id="ARBA00002704"/>
    </source>
</evidence>
<dbReference type="InterPro" id="IPR014306">
    <property type="entry name" value="Hydroxyisourate_hydrolase"/>
</dbReference>
<dbReference type="GO" id="GO:0006144">
    <property type="term" value="P:purine nucleobase metabolic process"/>
    <property type="evidence" value="ECO:0007669"/>
    <property type="project" value="UniProtKB-KW"/>
</dbReference>
<feature type="binding site" evidence="7">
    <location>
        <position position="9"/>
    </location>
    <ligand>
        <name>substrate</name>
    </ligand>
</feature>
<dbReference type="InterPro" id="IPR023418">
    <property type="entry name" value="Thyroxine_BS"/>
</dbReference>
<proteinExistence type="inferred from homology"/>
<name>A0A9P5MYS1_9AGAM</name>
<dbReference type="Pfam" id="PF00576">
    <property type="entry name" value="Transthyretin"/>
    <property type="match status" value="1"/>
</dbReference>
<comment type="subunit">
    <text evidence="4 8">Homotetramer.</text>
</comment>
<reference evidence="10" key="2">
    <citation type="journal article" date="2020" name="Nat. Commun.">
        <title>Large-scale genome sequencing of mycorrhizal fungi provides insights into the early evolution of symbiotic traits.</title>
        <authorList>
            <person name="Miyauchi S."/>
            <person name="Kiss E."/>
            <person name="Kuo A."/>
            <person name="Drula E."/>
            <person name="Kohler A."/>
            <person name="Sanchez-Garcia M."/>
            <person name="Morin E."/>
            <person name="Andreopoulos B."/>
            <person name="Barry K.W."/>
            <person name="Bonito G."/>
            <person name="Buee M."/>
            <person name="Carver A."/>
            <person name="Chen C."/>
            <person name="Cichocki N."/>
            <person name="Clum A."/>
            <person name="Culley D."/>
            <person name="Crous P.W."/>
            <person name="Fauchery L."/>
            <person name="Girlanda M."/>
            <person name="Hayes R.D."/>
            <person name="Keri Z."/>
            <person name="LaButti K."/>
            <person name="Lipzen A."/>
            <person name="Lombard V."/>
            <person name="Magnuson J."/>
            <person name="Maillard F."/>
            <person name="Murat C."/>
            <person name="Nolan M."/>
            <person name="Ohm R.A."/>
            <person name="Pangilinan J."/>
            <person name="Pereira M.F."/>
            <person name="Perotto S."/>
            <person name="Peter M."/>
            <person name="Pfister S."/>
            <person name="Riley R."/>
            <person name="Sitrit Y."/>
            <person name="Stielow J.B."/>
            <person name="Szollosi G."/>
            <person name="Zifcakova L."/>
            <person name="Stursova M."/>
            <person name="Spatafora J.W."/>
            <person name="Tedersoo L."/>
            <person name="Vaario L.M."/>
            <person name="Yamada A."/>
            <person name="Yan M."/>
            <person name="Wang P."/>
            <person name="Xu J."/>
            <person name="Bruns T."/>
            <person name="Baldrian P."/>
            <person name="Vilgalys R."/>
            <person name="Dunand C."/>
            <person name="Henrissat B."/>
            <person name="Grigoriev I.V."/>
            <person name="Hibbett D."/>
            <person name="Nagy L.G."/>
            <person name="Martin F.M."/>
        </authorList>
    </citation>
    <scope>NUCLEOTIDE SEQUENCE</scope>
    <source>
        <strain evidence="10">Prilba</strain>
    </source>
</reference>
<evidence type="ECO:0000256" key="5">
    <source>
        <dbReference type="ARBA" id="ARBA00022631"/>
    </source>
</evidence>
<dbReference type="CDD" id="cd05822">
    <property type="entry name" value="TLP_HIUase"/>
    <property type="match status" value="1"/>
</dbReference>
<comment type="similarity">
    <text evidence="3 8">Belongs to the transthyretin family. 5-hydroxyisourate hydrolase subfamily.</text>
</comment>
<evidence type="ECO:0000256" key="3">
    <source>
        <dbReference type="ARBA" id="ARBA00009850"/>
    </source>
</evidence>
<dbReference type="InterPro" id="IPR023416">
    <property type="entry name" value="Transthyretin/HIU_hydrolase_d"/>
</dbReference>
<dbReference type="GO" id="GO:0033971">
    <property type="term" value="F:hydroxyisourate hydrolase activity"/>
    <property type="evidence" value="ECO:0007669"/>
    <property type="project" value="UniProtKB-EC"/>
</dbReference>
<keyword evidence="11" id="KW-1185">Reference proteome</keyword>
<dbReference type="InterPro" id="IPR036817">
    <property type="entry name" value="Transthyretin/HIU_hydrolase_sf"/>
</dbReference>
<dbReference type="SUPFAM" id="SSF49472">
    <property type="entry name" value="Transthyretin (synonym: prealbumin)"/>
    <property type="match status" value="1"/>
</dbReference>
<dbReference type="PROSITE" id="PS00769">
    <property type="entry name" value="TRANSTHYRETIN_2"/>
    <property type="match status" value="1"/>
</dbReference>
<dbReference type="PANTHER" id="PTHR10395:SF7">
    <property type="entry name" value="5-HYDROXYISOURATE HYDROLASE"/>
    <property type="match status" value="1"/>
</dbReference>
<organism evidence="10 11">
    <name type="scientific">Russula ochroleuca</name>
    <dbReference type="NCBI Taxonomy" id="152965"/>
    <lineage>
        <taxon>Eukaryota</taxon>
        <taxon>Fungi</taxon>
        <taxon>Dikarya</taxon>
        <taxon>Basidiomycota</taxon>
        <taxon>Agaricomycotina</taxon>
        <taxon>Agaricomycetes</taxon>
        <taxon>Russulales</taxon>
        <taxon>Russulaceae</taxon>
        <taxon>Russula</taxon>
    </lineage>
</organism>